<evidence type="ECO:0000313" key="2">
    <source>
        <dbReference type="EMBL" id="KOO31993.1"/>
    </source>
</evidence>
<name>A0A0M0K0U1_9EUKA</name>
<proteinExistence type="predicted"/>
<feature type="compositionally biased region" description="Low complexity" evidence="1">
    <location>
        <begin position="35"/>
        <end position="58"/>
    </location>
</feature>
<feature type="compositionally biased region" description="Polar residues" evidence="1">
    <location>
        <begin position="154"/>
        <end position="166"/>
    </location>
</feature>
<feature type="compositionally biased region" description="Low complexity" evidence="1">
    <location>
        <begin position="356"/>
        <end position="371"/>
    </location>
</feature>
<feature type="region of interest" description="Disordered" evidence="1">
    <location>
        <begin position="94"/>
        <end position="298"/>
    </location>
</feature>
<evidence type="ECO:0000313" key="3">
    <source>
        <dbReference type="Proteomes" id="UP000037460"/>
    </source>
</evidence>
<dbReference type="InterPro" id="IPR010736">
    <property type="entry name" value="SHIPPO-rpt"/>
</dbReference>
<organism evidence="2 3">
    <name type="scientific">Chrysochromulina tobinii</name>
    <dbReference type="NCBI Taxonomy" id="1460289"/>
    <lineage>
        <taxon>Eukaryota</taxon>
        <taxon>Haptista</taxon>
        <taxon>Haptophyta</taxon>
        <taxon>Prymnesiophyceae</taxon>
        <taxon>Prymnesiales</taxon>
        <taxon>Chrysochromulinaceae</taxon>
        <taxon>Chrysochromulina</taxon>
    </lineage>
</organism>
<reference evidence="3" key="1">
    <citation type="journal article" date="2015" name="PLoS Genet.">
        <title>Genome Sequence and Transcriptome Analyses of Chrysochromulina tobin: Metabolic Tools for Enhanced Algal Fitness in the Prominent Order Prymnesiales (Haptophyceae).</title>
        <authorList>
            <person name="Hovde B.T."/>
            <person name="Deodato C.R."/>
            <person name="Hunsperger H.M."/>
            <person name="Ryken S.A."/>
            <person name="Yost W."/>
            <person name="Jha R.K."/>
            <person name="Patterson J."/>
            <person name="Monnat R.J. Jr."/>
            <person name="Barlow S.B."/>
            <person name="Starkenburg S.R."/>
            <person name="Cattolico R.A."/>
        </authorList>
    </citation>
    <scope>NUCLEOTIDE SEQUENCE</scope>
    <source>
        <strain evidence="3">CCMP291</strain>
    </source>
</reference>
<feature type="compositionally biased region" description="Polar residues" evidence="1">
    <location>
        <begin position="259"/>
        <end position="273"/>
    </location>
</feature>
<dbReference type="Proteomes" id="UP000037460">
    <property type="component" value="Unassembled WGS sequence"/>
</dbReference>
<dbReference type="AlphaFoldDB" id="A0A0M0K0U1"/>
<dbReference type="Pfam" id="PF07004">
    <property type="entry name" value="SHIPPO-rpt"/>
    <property type="match status" value="1"/>
</dbReference>
<keyword evidence="3" id="KW-1185">Reference proteome</keyword>
<feature type="compositionally biased region" description="Polar residues" evidence="1">
    <location>
        <begin position="198"/>
        <end position="213"/>
    </location>
</feature>
<accession>A0A0M0K0U1</accession>
<gene>
    <name evidence="2" type="ORF">Ctob_009973</name>
</gene>
<feature type="region of interest" description="Disordered" evidence="1">
    <location>
        <begin position="34"/>
        <end position="71"/>
    </location>
</feature>
<comment type="caution">
    <text evidence="2">The sequence shown here is derived from an EMBL/GenBank/DDBJ whole genome shotgun (WGS) entry which is preliminary data.</text>
</comment>
<evidence type="ECO:0000256" key="1">
    <source>
        <dbReference type="SAM" id="MobiDB-lite"/>
    </source>
</evidence>
<feature type="region of interest" description="Disordered" evidence="1">
    <location>
        <begin position="324"/>
        <end position="412"/>
    </location>
</feature>
<dbReference type="EMBL" id="JWZX01001875">
    <property type="protein sequence ID" value="KOO31993.1"/>
    <property type="molecule type" value="Genomic_DNA"/>
</dbReference>
<sequence>MGDAGGDPGAYDIEHTHGKAEAIASRSLRSFNRDISSGKGSFISRSSRPTSAPPRSSRGGPGEHDYAHLYSCGHGSHQVTSAFMSAIPLGGHIRKSDTPGVGEYDPSDKERFSKKSFTKEGSYMFASSAKSRGSAGSTTTGENVGPGSYDLKSGSISARMATSTNPRLPGFGSSSVRASPASRSGVPAPGAYDAAANETVQARSARTYNTPASSGHAHFGSTSTRESRSKGEGTDKQYTVENPGVHTGKAASIADRSKFSFNRDISSGKGSFISQSKRSQTPPPRSSRGGPGEHDYAHLYSCGHGSHQVTSAFMSAIPLGGHIRKSDTPGVGEYDPSDKERFSKKSFTKEGSYMFASSAKSRGSAGSTTTGENVGPGSYDLNAESIAARASASVNPRLPGFGSSSVRAGPED</sequence>
<feature type="compositionally biased region" description="Low complexity" evidence="1">
    <location>
        <begin position="172"/>
        <end position="186"/>
    </location>
</feature>
<protein>
    <submittedName>
        <fullName evidence="2">Uncharacterized protein</fullName>
    </submittedName>
</protein>
<feature type="compositionally biased region" description="Low complexity" evidence="1">
    <location>
        <begin position="126"/>
        <end position="141"/>
    </location>
</feature>
<feature type="compositionally biased region" description="Basic and acidic residues" evidence="1">
    <location>
        <begin position="225"/>
        <end position="235"/>
    </location>
</feature>